<evidence type="ECO:0000256" key="2">
    <source>
        <dbReference type="SAM" id="Coils"/>
    </source>
</evidence>
<dbReference type="Pfam" id="PF25990">
    <property type="entry name" value="Beta-barrel_YknX"/>
    <property type="match status" value="1"/>
</dbReference>
<evidence type="ECO:0000259" key="7">
    <source>
        <dbReference type="Pfam" id="PF25990"/>
    </source>
</evidence>
<organism evidence="8 9">
    <name type="scientific">Veillonella absiana</name>
    <dbReference type="NCBI Taxonomy" id="3079305"/>
    <lineage>
        <taxon>Bacteria</taxon>
        <taxon>Bacillati</taxon>
        <taxon>Bacillota</taxon>
        <taxon>Negativicutes</taxon>
        <taxon>Veillonellales</taxon>
        <taxon>Veillonellaceae</taxon>
        <taxon>Veillonella</taxon>
    </lineage>
</organism>
<dbReference type="RefSeq" id="WP_317329675.1">
    <property type="nucleotide sequence ID" value="NZ_JAWJZA010000001.1"/>
</dbReference>
<dbReference type="PANTHER" id="PTHR30469:SF33">
    <property type="entry name" value="SLR1207 PROTEIN"/>
    <property type="match status" value="1"/>
</dbReference>
<keyword evidence="3" id="KW-1133">Transmembrane helix</keyword>
<sequence>MDFNKYRSKIVAAALAICVIGGGTYYYMHTNTTQTKTQYTTGKVEKGTVKTLISATGTINPVNYVDISTNVAGKLESVLVKENDQVTEGQVIAYLDMRSMQATVDRAKSAMDNAEKDMNRYATLAAQDAIARQTYDTAVSTYEQAKATYDSAVANLSDATITAPMTGTIIGTPLKAGQTISTGISTQMVIATIADLSNLEIYLTVDETDIGNIRSGSKVDFTVDSQPGKTFTGYVSQIAKGTKGEMGTTSSSVVYYTVKVQIPSDIADNFLPTMTARATIYGDEQKDILVVPMTAVRTDKQGEYVYVIKNGQPTRTSVSTGLTGDTNIQILNGVSEGDEIVVSGDVTSTSKSSSRMGPF</sequence>
<feature type="transmembrane region" description="Helical" evidence="3">
    <location>
        <begin position="10"/>
        <end position="28"/>
    </location>
</feature>
<dbReference type="Gene3D" id="2.40.30.170">
    <property type="match status" value="1"/>
</dbReference>
<dbReference type="Pfam" id="PF25876">
    <property type="entry name" value="HH_MFP_RND"/>
    <property type="match status" value="1"/>
</dbReference>
<keyword evidence="3" id="KW-0472">Membrane</keyword>
<keyword evidence="9" id="KW-1185">Reference proteome</keyword>
<dbReference type="PANTHER" id="PTHR30469">
    <property type="entry name" value="MULTIDRUG RESISTANCE PROTEIN MDTA"/>
    <property type="match status" value="1"/>
</dbReference>
<dbReference type="Pfam" id="PF25917">
    <property type="entry name" value="BSH_RND"/>
    <property type="match status" value="1"/>
</dbReference>
<comment type="caution">
    <text evidence="8">The sequence shown here is derived from an EMBL/GenBank/DDBJ whole genome shotgun (WGS) entry which is preliminary data.</text>
</comment>
<name>A0ABU3Z7I2_9FIRM</name>
<dbReference type="InterPro" id="IPR058637">
    <property type="entry name" value="YknX-like_C"/>
</dbReference>
<accession>A0ABU3Z7I2</accession>
<keyword evidence="3" id="KW-0812">Transmembrane</keyword>
<keyword evidence="2" id="KW-0175">Coiled coil</keyword>
<dbReference type="Gene3D" id="1.10.287.470">
    <property type="entry name" value="Helix hairpin bin"/>
    <property type="match status" value="1"/>
</dbReference>
<dbReference type="Gene3D" id="2.40.50.100">
    <property type="match status" value="1"/>
</dbReference>
<evidence type="ECO:0000259" key="6">
    <source>
        <dbReference type="Pfam" id="PF25989"/>
    </source>
</evidence>
<evidence type="ECO:0000259" key="5">
    <source>
        <dbReference type="Pfam" id="PF25917"/>
    </source>
</evidence>
<protein>
    <submittedName>
        <fullName evidence="8">Efflux RND transporter periplasmic adaptor subunit</fullName>
    </submittedName>
</protein>
<dbReference type="InterPro" id="IPR058636">
    <property type="entry name" value="Beta-barrel_YknX"/>
</dbReference>
<feature type="domain" description="YknX-like C-terminal permuted SH3-like" evidence="6">
    <location>
        <begin position="289"/>
        <end position="344"/>
    </location>
</feature>
<comment type="similarity">
    <text evidence="1">Belongs to the membrane fusion protein (MFP) (TC 8.A.1) family.</text>
</comment>
<feature type="coiled-coil region" evidence="2">
    <location>
        <begin position="97"/>
        <end position="124"/>
    </location>
</feature>
<evidence type="ECO:0000256" key="3">
    <source>
        <dbReference type="SAM" id="Phobius"/>
    </source>
</evidence>
<proteinExistence type="inferred from homology"/>
<evidence type="ECO:0000256" key="1">
    <source>
        <dbReference type="ARBA" id="ARBA00009477"/>
    </source>
</evidence>
<evidence type="ECO:0000259" key="4">
    <source>
        <dbReference type="Pfam" id="PF25876"/>
    </source>
</evidence>
<feature type="domain" description="YknX-like beta-barrel" evidence="7">
    <location>
        <begin position="201"/>
        <end position="267"/>
    </location>
</feature>
<dbReference type="EMBL" id="JAWJZB010000003">
    <property type="protein sequence ID" value="MDV5087875.1"/>
    <property type="molecule type" value="Genomic_DNA"/>
</dbReference>
<dbReference type="SUPFAM" id="SSF111369">
    <property type="entry name" value="HlyD-like secretion proteins"/>
    <property type="match status" value="1"/>
</dbReference>
<dbReference type="NCBIfam" id="TIGR01730">
    <property type="entry name" value="RND_mfp"/>
    <property type="match status" value="1"/>
</dbReference>
<gene>
    <name evidence="8" type="ORF">RVY80_03305</name>
</gene>
<dbReference type="Pfam" id="PF25989">
    <property type="entry name" value="YknX_C"/>
    <property type="match status" value="1"/>
</dbReference>
<dbReference type="InterPro" id="IPR006143">
    <property type="entry name" value="RND_pump_MFP"/>
</dbReference>
<dbReference type="InterPro" id="IPR058625">
    <property type="entry name" value="MdtA-like_BSH"/>
</dbReference>
<feature type="domain" description="Multidrug resistance protein MdtA-like alpha-helical hairpin" evidence="4">
    <location>
        <begin position="98"/>
        <end position="161"/>
    </location>
</feature>
<reference evidence="8 9" key="1">
    <citation type="submission" date="2023-10" db="EMBL/GenBank/DDBJ databases">
        <title>Veillonella sp. nov., isolated from a pig farm feces dump.</title>
        <authorList>
            <person name="Chang Y.-H."/>
        </authorList>
    </citation>
    <scope>NUCLEOTIDE SEQUENCE [LARGE SCALE GENOMIC DNA]</scope>
    <source>
        <strain evidence="8 9">YH-vei2233</strain>
    </source>
</reference>
<dbReference type="Proteomes" id="UP001272515">
    <property type="component" value="Unassembled WGS sequence"/>
</dbReference>
<feature type="domain" description="Multidrug resistance protein MdtA-like barrel-sandwich hybrid" evidence="5">
    <location>
        <begin position="64"/>
        <end position="191"/>
    </location>
</feature>
<evidence type="ECO:0000313" key="9">
    <source>
        <dbReference type="Proteomes" id="UP001272515"/>
    </source>
</evidence>
<dbReference type="InterPro" id="IPR058624">
    <property type="entry name" value="MdtA-like_HH"/>
</dbReference>
<dbReference type="Gene3D" id="2.40.420.20">
    <property type="match status" value="1"/>
</dbReference>
<evidence type="ECO:0000313" key="8">
    <source>
        <dbReference type="EMBL" id="MDV5087875.1"/>
    </source>
</evidence>